<gene>
    <name evidence="2" type="ORF">M6D93_07720</name>
</gene>
<name>A0ABY4R479_9ACTN</name>
<organism evidence="2 3">
    <name type="scientific">Jatrophihabitans telluris</name>
    <dbReference type="NCBI Taxonomy" id="2038343"/>
    <lineage>
        <taxon>Bacteria</taxon>
        <taxon>Bacillati</taxon>
        <taxon>Actinomycetota</taxon>
        <taxon>Actinomycetes</taxon>
        <taxon>Jatrophihabitantales</taxon>
        <taxon>Jatrophihabitantaceae</taxon>
        <taxon>Jatrophihabitans</taxon>
    </lineage>
</organism>
<reference evidence="2" key="1">
    <citation type="journal article" date="2018" name="Int. J. Syst. Evol. Microbiol.">
        <title>Jatrophihabitans telluris sp. nov., isolated from sediment soil of lava forest wetlands and the emended description of the genus Jatrophihabitans.</title>
        <authorList>
            <person name="Lee K.C."/>
            <person name="Suh M.K."/>
            <person name="Eom M.K."/>
            <person name="Kim K.K."/>
            <person name="Kim J.S."/>
            <person name="Kim D.S."/>
            <person name="Ko S.H."/>
            <person name="Shin Y.K."/>
            <person name="Lee J.S."/>
        </authorList>
    </citation>
    <scope>NUCLEOTIDE SEQUENCE</scope>
    <source>
        <strain evidence="2">N237</strain>
    </source>
</reference>
<evidence type="ECO:0000256" key="1">
    <source>
        <dbReference type="SAM" id="MobiDB-lite"/>
    </source>
</evidence>
<feature type="region of interest" description="Disordered" evidence="1">
    <location>
        <begin position="1"/>
        <end position="42"/>
    </location>
</feature>
<evidence type="ECO:0008006" key="4">
    <source>
        <dbReference type="Google" id="ProtNLM"/>
    </source>
</evidence>
<evidence type="ECO:0000313" key="3">
    <source>
        <dbReference type="Proteomes" id="UP001056336"/>
    </source>
</evidence>
<dbReference type="RefSeq" id="WP_249773776.1">
    <property type="nucleotide sequence ID" value="NZ_CP097332.1"/>
</dbReference>
<reference evidence="2" key="2">
    <citation type="submission" date="2022-05" db="EMBL/GenBank/DDBJ databases">
        <authorList>
            <person name="Kim J.-S."/>
            <person name="Lee K."/>
            <person name="Suh M."/>
            <person name="Eom M."/>
            <person name="Kim J.-S."/>
            <person name="Kim D.-S."/>
            <person name="Ko S.-H."/>
            <person name="Shin Y."/>
            <person name="Lee J.-S."/>
        </authorList>
    </citation>
    <scope>NUCLEOTIDE SEQUENCE</scope>
    <source>
        <strain evidence="2">N237</strain>
    </source>
</reference>
<dbReference type="EMBL" id="CP097332">
    <property type="protein sequence ID" value="UQX89881.1"/>
    <property type="molecule type" value="Genomic_DNA"/>
</dbReference>
<keyword evidence="3" id="KW-1185">Reference proteome</keyword>
<accession>A0ABY4R479</accession>
<sequence>MPRRNHSARSSARSTRESGRQHGAAGPDGGRPSAFDQRTESWRGEQYVVRAVTGSGSAGPYRCPGCDQVLAAGVAHIVAWPAHHDDAADRRHWHSACWAARAARGPDVLRSRNAPRYGR</sequence>
<evidence type="ECO:0000313" key="2">
    <source>
        <dbReference type="EMBL" id="UQX89881.1"/>
    </source>
</evidence>
<proteinExistence type="predicted"/>
<protein>
    <recommendedName>
        <fullName evidence="4">ATP/GTP-binding protein</fullName>
    </recommendedName>
</protein>
<dbReference type="Proteomes" id="UP001056336">
    <property type="component" value="Chromosome"/>
</dbReference>